<gene>
    <name evidence="1" type="ORF">NPIL_250941</name>
</gene>
<dbReference type="EMBL" id="BMAW01018415">
    <property type="protein sequence ID" value="GFT58312.1"/>
    <property type="molecule type" value="Genomic_DNA"/>
</dbReference>
<dbReference type="Proteomes" id="UP000887013">
    <property type="component" value="Unassembled WGS sequence"/>
</dbReference>
<protein>
    <recommendedName>
        <fullName evidence="3">K Homology domain-containing protein</fullName>
    </recommendedName>
</protein>
<dbReference type="Gene3D" id="3.30.1370.10">
    <property type="entry name" value="K Homology domain, type 1"/>
    <property type="match status" value="1"/>
</dbReference>
<evidence type="ECO:0000313" key="2">
    <source>
        <dbReference type="Proteomes" id="UP000887013"/>
    </source>
</evidence>
<dbReference type="GO" id="GO:0003723">
    <property type="term" value="F:RNA binding"/>
    <property type="evidence" value="ECO:0007669"/>
    <property type="project" value="InterPro"/>
</dbReference>
<name>A0A8X6P9P4_NEPPI</name>
<dbReference type="AlphaFoldDB" id="A0A8X6P9P4"/>
<evidence type="ECO:0008006" key="3">
    <source>
        <dbReference type="Google" id="ProtNLM"/>
    </source>
</evidence>
<organism evidence="1 2">
    <name type="scientific">Nephila pilipes</name>
    <name type="common">Giant wood spider</name>
    <name type="synonym">Nephila maculata</name>
    <dbReference type="NCBI Taxonomy" id="299642"/>
    <lineage>
        <taxon>Eukaryota</taxon>
        <taxon>Metazoa</taxon>
        <taxon>Ecdysozoa</taxon>
        <taxon>Arthropoda</taxon>
        <taxon>Chelicerata</taxon>
        <taxon>Arachnida</taxon>
        <taxon>Araneae</taxon>
        <taxon>Araneomorphae</taxon>
        <taxon>Entelegynae</taxon>
        <taxon>Araneoidea</taxon>
        <taxon>Nephilidae</taxon>
        <taxon>Nephila</taxon>
    </lineage>
</organism>
<dbReference type="InterPro" id="IPR036612">
    <property type="entry name" value="KH_dom_type_1_sf"/>
</dbReference>
<sequence length="81" mass="9443">MVTVEALFLNNIILGTRGSKMQNVRREFNVTIKVPDREKPEDADKVTMNRDAHADVFEVEFQANFEAQRDELRHAKQKKNL</sequence>
<accession>A0A8X6P9P4</accession>
<proteinExistence type="predicted"/>
<comment type="caution">
    <text evidence="1">The sequence shown here is derived from an EMBL/GenBank/DDBJ whole genome shotgun (WGS) entry which is preliminary data.</text>
</comment>
<dbReference type="SUPFAM" id="SSF54791">
    <property type="entry name" value="Eukaryotic type KH-domain (KH-domain type I)"/>
    <property type="match status" value="1"/>
</dbReference>
<reference evidence="1" key="1">
    <citation type="submission" date="2020-08" db="EMBL/GenBank/DDBJ databases">
        <title>Multicomponent nature underlies the extraordinary mechanical properties of spider dragline silk.</title>
        <authorList>
            <person name="Kono N."/>
            <person name="Nakamura H."/>
            <person name="Mori M."/>
            <person name="Yoshida Y."/>
            <person name="Ohtoshi R."/>
            <person name="Malay A.D."/>
            <person name="Moran D.A.P."/>
            <person name="Tomita M."/>
            <person name="Numata K."/>
            <person name="Arakawa K."/>
        </authorList>
    </citation>
    <scope>NUCLEOTIDE SEQUENCE</scope>
</reference>
<evidence type="ECO:0000313" key="1">
    <source>
        <dbReference type="EMBL" id="GFT58312.1"/>
    </source>
</evidence>
<keyword evidence="2" id="KW-1185">Reference proteome</keyword>